<reference evidence="1 2" key="1">
    <citation type="submission" date="2022-05" db="EMBL/GenBank/DDBJ databases">
        <authorList>
            <consortium name="Genoscope - CEA"/>
            <person name="William W."/>
        </authorList>
    </citation>
    <scope>NUCLEOTIDE SEQUENCE [LARGE SCALE GENOMIC DNA]</scope>
</reference>
<proteinExistence type="predicted"/>
<evidence type="ECO:0000313" key="1">
    <source>
        <dbReference type="EMBL" id="CAH3044211.1"/>
    </source>
</evidence>
<dbReference type="Proteomes" id="UP001159405">
    <property type="component" value="Unassembled WGS sequence"/>
</dbReference>
<protein>
    <submittedName>
        <fullName evidence="1">Uncharacterized protein</fullName>
    </submittedName>
</protein>
<sequence length="136" mass="15872">MSTRTKQNCGLQLTFPIKYRTSLTSANITCSTFGTKFAKDSGSFDQVPQQHELFCSLKAHFENFDYTPMKIVSSLFIPWEASKQRALEIRIPETHILRQGEDFLTTQERDKRNWETPIFPLREVRQNVLVVEREIS</sequence>
<keyword evidence="2" id="KW-1185">Reference proteome</keyword>
<dbReference type="EMBL" id="CALNXK010000012">
    <property type="protein sequence ID" value="CAH3044211.1"/>
    <property type="molecule type" value="Genomic_DNA"/>
</dbReference>
<name>A0ABN8N6G0_9CNID</name>
<organism evidence="1 2">
    <name type="scientific">Porites lobata</name>
    <dbReference type="NCBI Taxonomy" id="104759"/>
    <lineage>
        <taxon>Eukaryota</taxon>
        <taxon>Metazoa</taxon>
        <taxon>Cnidaria</taxon>
        <taxon>Anthozoa</taxon>
        <taxon>Hexacorallia</taxon>
        <taxon>Scleractinia</taxon>
        <taxon>Fungiina</taxon>
        <taxon>Poritidae</taxon>
        <taxon>Porites</taxon>
    </lineage>
</organism>
<accession>A0ABN8N6G0</accession>
<gene>
    <name evidence="1" type="ORF">PLOB_00004466</name>
</gene>
<evidence type="ECO:0000313" key="2">
    <source>
        <dbReference type="Proteomes" id="UP001159405"/>
    </source>
</evidence>
<comment type="caution">
    <text evidence="1">The sequence shown here is derived from an EMBL/GenBank/DDBJ whole genome shotgun (WGS) entry which is preliminary data.</text>
</comment>